<sequence length="125" mass="13699">MADVESTELEMKKKRLLEELESALAPKDAAVKTVTTLPSSLALGIGVIDETALLDSVVKNGGAKHSASRRRGGPKSNNNLNNNIGHSLKKIEERLNSKPTPKSGNDNNKYWQKELKALKFFNLTQ</sequence>
<evidence type="ECO:0000256" key="1">
    <source>
        <dbReference type="SAM" id="MobiDB-lite"/>
    </source>
</evidence>
<keyword evidence="3" id="KW-1185">Reference proteome</keyword>
<name>A0AAN9QUR3_PHACN</name>
<feature type="region of interest" description="Disordered" evidence="1">
    <location>
        <begin position="60"/>
        <end position="109"/>
    </location>
</feature>
<comment type="caution">
    <text evidence="2">The sequence shown here is derived from an EMBL/GenBank/DDBJ whole genome shotgun (WGS) entry which is preliminary data.</text>
</comment>
<dbReference type="Proteomes" id="UP001374584">
    <property type="component" value="Unassembled WGS sequence"/>
</dbReference>
<proteinExistence type="predicted"/>
<accession>A0AAN9QUR3</accession>
<evidence type="ECO:0000313" key="3">
    <source>
        <dbReference type="Proteomes" id="UP001374584"/>
    </source>
</evidence>
<evidence type="ECO:0000313" key="2">
    <source>
        <dbReference type="EMBL" id="KAK7348349.1"/>
    </source>
</evidence>
<dbReference type="EMBL" id="JAYMYR010000008">
    <property type="protein sequence ID" value="KAK7348349.1"/>
    <property type="molecule type" value="Genomic_DNA"/>
</dbReference>
<feature type="compositionally biased region" description="Polar residues" evidence="1">
    <location>
        <begin position="97"/>
        <end position="109"/>
    </location>
</feature>
<reference evidence="2 3" key="1">
    <citation type="submission" date="2024-01" db="EMBL/GenBank/DDBJ databases">
        <title>The genomes of 5 underutilized Papilionoideae crops provide insights into root nodulation and disease resistanc.</title>
        <authorList>
            <person name="Jiang F."/>
        </authorList>
    </citation>
    <scope>NUCLEOTIDE SEQUENCE [LARGE SCALE GENOMIC DNA]</scope>
    <source>
        <strain evidence="2">JINMINGXINNONG_FW02</strain>
        <tissue evidence="2">Leaves</tissue>
    </source>
</reference>
<organism evidence="2 3">
    <name type="scientific">Phaseolus coccineus</name>
    <name type="common">Scarlet runner bean</name>
    <name type="synonym">Phaseolus multiflorus</name>
    <dbReference type="NCBI Taxonomy" id="3886"/>
    <lineage>
        <taxon>Eukaryota</taxon>
        <taxon>Viridiplantae</taxon>
        <taxon>Streptophyta</taxon>
        <taxon>Embryophyta</taxon>
        <taxon>Tracheophyta</taxon>
        <taxon>Spermatophyta</taxon>
        <taxon>Magnoliopsida</taxon>
        <taxon>eudicotyledons</taxon>
        <taxon>Gunneridae</taxon>
        <taxon>Pentapetalae</taxon>
        <taxon>rosids</taxon>
        <taxon>fabids</taxon>
        <taxon>Fabales</taxon>
        <taxon>Fabaceae</taxon>
        <taxon>Papilionoideae</taxon>
        <taxon>50 kb inversion clade</taxon>
        <taxon>NPAAA clade</taxon>
        <taxon>indigoferoid/millettioid clade</taxon>
        <taxon>Phaseoleae</taxon>
        <taxon>Phaseolus</taxon>
    </lineage>
</organism>
<protein>
    <submittedName>
        <fullName evidence="2">Uncharacterized protein</fullName>
    </submittedName>
</protein>
<gene>
    <name evidence="2" type="ORF">VNO80_22902</name>
</gene>
<dbReference type="AlphaFoldDB" id="A0AAN9QUR3"/>